<dbReference type="EMBL" id="AZMM01016420">
    <property type="protein sequence ID" value="ETJ29035.1"/>
    <property type="molecule type" value="Genomic_DNA"/>
</dbReference>
<organism evidence="1">
    <name type="scientific">human gut metagenome</name>
    <dbReference type="NCBI Taxonomy" id="408170"/>
    <lineage>
        <taxon>unclassified sequences</taxon>
        <taxon>metagenomes</taxon>
        <taxon>organismal metagenomes</taxon>
    </lineage>
</organism>
<accession>W1XHQ4</accession>
<comment type="caution">
    <text evidence="1">The sequence shown here is derived from an EMBL/GenBank/DDBJ whole genome shotgun (WGS) entry which is preliminary data.</text>
</comment>
<reference evidence="1" key="1">
    <citation type="submission" date="2013-12" db="EMBL/GenBank/DDBJ databases">
        <title>A Varibaculum cambriense genome reconstructed from a premature infant gut community with otherwise low bacterial novelty that shifts toward anaerobic metabolism during the third week of life.</title>
        <authorList>
            <person name="Brown C.T."/>
            <person name="Sharon I."/>
            <person name="Thomas B.C."/>
            <person name="Castelle C.J."/>
            <person name="Morowitz M.J."/>
            <person name="Banfield J.F."/>
        </authorList>
    </citation>
    <scope>NUCLEOTIDE SEQUENCE</scope>
</reference>
<sequence>PSATYGEEVNKLYKSLLVFAGIEKEEVVSLQSEILSINTNVNNSINVTSNIGWKKENNFFLLYFLIQ</sequence>
<proteinExistence type="predicted"/>
<protein>
    <submittedName>
        <fullName evidence="1">N-acetylmuramoyl-L-alanine amidase protein</fullName>
    </submittedName>
</protein>
<evidence type="ECO:0000313" key="1">
    <source>
        <dbReference type="EMBL" id="ETJ29035.1"/>
    </source>
</evidence>
<dbReference type="AlphaFoldDB" id="W1XHQ4"/>
<gene>
    <name evidence="1" type="ORF">Q604_UNBC16420G0001</name>
</gene>
<name>W1XHQ4_9ZZZZ</name>
<feature type="non-terminal residue" evidence="1">
    <location>
        <position position="1"/>
    </location>
</feature>